<feature type="compositionally biased region" description="Basic residues" evidence="4">
    <location>
        <begin position="245"/>
        <end position="255"/>
    </location>
</feature>
<feature type="compositionally biased region" description="Low complexity" evidence="4">
    <location>
        <begin position="878"/>
        <end position="888"/>
    </location>
</feature>
<dbReference type="SMART" id="SM00248">
    <property type="entry name" value="ANK"/>
    <property type="match status" value="6"/>
</dbReference>
<dbReference type="Proteomes" id="UP001151518">
    <property type="component" value="Unassembled WGS sequence"/>
</dbReference>
<keyword evidence="1" id="KW-0677">Repeat</keyword>
<dbReference type="Gene3D" id="1.25.40.20">
    <property type="entry name" value="Ankyrin repeat-containing domain"/>
    <property type="match status" value="2"/>
</dbReference>
<feature type="compositionally biased region" description="Low complexity" evidence="4">
    <location>
        <begin position="97"/>
        <end position="109"/>
    </location>
</feature>
<dbReference type="InterPro" id="IPR036770">
    <property type="entry name" value="Ankyrin_rpt-contain_sf"/>
</dbReference>
<keyword evidence="2 3" id="KW-0040">ANK repeat</keyword>
<feature type="repeat" description="ANK" evidence="3">
    <location>
        <begin position="432"/>
        <end position="464"/>
    </location>
</feature>
<feature type="compositionally biased region" description="Basic and acidic residues" evidence="4">
    <location>
        <begin position="650"/>
        <end position="660"/>
    </location>
</feature>
<dbReference type="AlphaFoldDB" id="A0A9W8G6G2"/>
<feature type="compositionally biased region" description="Polar residues" evidence="4">
    <location>
        <begin position="616"/>
        <end position="630"/>
    </location>
</feature>
<dbReference type="PROSITE" id="PS50088">
    <property type="entry name" value="ANK_REPEAT"/>
    <property type="match status" value="5"/>
</dbReference>
<comment type="caution">
    <text evidence="5">The sequence shown here is derived from an EMBL/GenBank/DDBJ whole genome shotgun (WGS) entry which is preliminary data.</text>
</comment>
<feature type="repeat" description="ANK" evidence="3">
    <location>
        <begin position="299"/>
        <end position="331"/>
    </location>
</feature>
<name>A0A9W8G6G2_9FUNG</name>
<dbReference type="SUPFAM" id="SSF48403">
    <property type="entry name" value="Ankyrin repeat"/>
    <property type="match status" value="1"/>
</dbReference>
<gene>
    <name evidence="5" type="ORF">GGI25_000957</name>
</gene>
<feature type="repeat" description="ANK" evidence="3">
    <location>
        <begin position="498"/>
        <end position="530"/>
    </location>
</feature>
<evidence type="ECO:0000256" key="4">
    <source>
        <dbReference type="SAM" id="MobiDB-lite"/>
    </source>
</evidence>
<feature type="compositionally biased region" description="Polar residues" evidence="4">
    <location>
        <begin position="209"/>
        <end position="222"/>
    </location>
</feature>
<feature type="region of interest" description="Disordered" evidence="4">
    <location>
        <begin position="913"/>
        <end position="937"/>
    </location>
</feature>
<feature type="compositionally biased region" description="Polar residues" evidence="4">
    <location>
        <begin position="85"/>
        <end position="96"/>
    </location>
</feature>
<feature type="region of interest" description="Disordered" evidence="4">
    <location>
        <begin position="1"/>
        <end position="262"/>
    </location>
</feature>
<organism evidence="5 6">
    <name type="scientific">Coemansia spiralis</name>
    <dbReference type="NCBI Taxonomy" id="417178"/>
    <lineage>
        <taxon>Eukaryota</taxon>
        <taxon>Fungi</taxon>
        <taxon>Fungi incertae sedis</taxon>
        <taxon>Zoopagomycota</taxon>
        <taxon>Kickxellomycotina</taxon>
        <taxon>Kickxellomycetes</taxon>
        <taxon>Kickxellales</taxon>
        <taxon>Kickxellaceae</taxon>
        <taxon>Coemansia</taxon>
    </lineage>
</organism>
<dbReference type="PROSITE" id="PS50297">
    <property type="entry name" value="ANK_REP_REGION"/>
    <property type="match status" value="4"/>
</dbReference>
<feature type="compositionally biased region" description="Basic and acidic residues" evidence="4">
    <location>
        <begin position="223"/>
        <end position="239"/>
    </location>
</feature>
<feature type="compositionally biased region" description="Basic and acidic residues" evidence="4">
    <location>
        <begin position="762"/>
        <end position="772"/>
    </location>
</feature>
<dbReference type="PRINTS" id="PR01415">
    <property type="entry name" value="ANKYRIN"/>
</dbReference>
<feature type="compositionally biased region" description="Polar residues" evidence="4">
    <location>
        <begin position="738"/>
        <end position="748"/>
    </location>
</feature>
<evidence type="ECO:0000256" key="1">
    <source>
        <dbReference type="ARBA" id="ARBA00022737"/>
    </source>
</evidence>
<dbReference type="PANTHER" id="PTHR24171:SF8">
    <property type="entry name" value="BRCA1-ASSOCIATED RING DOMAIN PROTEIN 1"/>
    <property type="match status" value="1"/>
</dbReference>
<feature type="compositionally biased region" description="Low complexity" evidence="4">
    <location>
        <begin position="57"/>
        <end position="67"/>
    </location>
</feature>
<dbReference type="Pfam" id="PF12796">
    <property type="entry name" value="Ank_2"/>
    <property type="match status" value="2"/>
</dbReference>
<reference evidence="5" key="1">
    <citation type="submission" date="2022-07" db="EMBL/GenBank/DDBJ databases">
        <title>Phylogenomic reconstructions and comparative analyses of Kickxellomycotina fungi.</title>
        <authorList>
            <person name="Reynolds N.K."/>
            <person name="Stajich J.E."/>
            <person name="Barry K."/>
            <person name="Grigoriev I.V."/>
            <person name="Crous P."/>
            <person name="Smith M.E."/>
        </authorList>
    </citation>
    <scope>NUCLEOTIDE SEQUENCE</scope>
    <source>
        <strain evidence="5">NRRL 3115</strain>
    </source>
</reference>
<dbReference type="PANTHER" id="PTHR24171">
    <property type="entry name" value="ANKYRIN REPEAT DOMAIN-CONTAINING PROTEIN 39-RELATED"/>
    <property type="match status" value="1"/>
</dbReference>
<proteinExistence type="predicted"/>
<feature type="compositionally biased region" description="Basic and acidic residues" evidence="4">
    <location>
        <begin position="23"/>
        <end position="43"/>
    </location>
</feature>
<protein>
    <submittedName>
        <fullName evidence="5">Uncharacterized protein</fullName>
    </submittedName>
</protein>
<evidence type="ECO:0000256" key="3">
    <source>
        <dbReference type="PROSITE-ProRule" id="PRU00023"/>
    </source>
</evidence>
<feature type="region of interest" description="Disordered" evidence="4">
    <location>
        <begin position="721"/>
        <end position="749"/>
    </location>
</feature>
<feature type="region of interest" description="Disordered" evidence="4">
    <location>
        <begin position="556"/>
        <end position="599"/>
    </location>
</feature>
<feature type="repeat" description="ANK" evidence="3">
    <location>
        <begin position="366"/>
        <end position="398"/>
    </location>
</feature>
<accession>A0A9W8G6G2</accession>
<dbReference type="EMBL" id="JANBTW010000007">
    <property type="protein sequence ID" value="KAJ2680069.1"/>
    <property type="molecule type" value="Genomic_DNA"/>
</dbReference>
<evidence type="ECO:0000313" key="5">
    <source>
        <dbReference type="EMBL" id="KAJ2680069.1"/>
    </source>
</evidence>
<dbReference type="InterPro" id="IPR002110">
    <property type="entry name" value="Ankyrin_rpt"/>
</dbReference>
<evidence type="ECO:0000313" key="6">
    <source>
        <dbReference type="Proteomes" id="UP001151518"/>
    </source>
</evidence>
<feature type="region of interest" description="Disordered" evidence="4">
    <location>
        <begin position="615"/>
        <end position="660"/>
    </location>
</feature>
<dbReference type="OrthoDB" id="194358at2759"/>
<feature type="compositionally biased region" description="Basic residues" evidence="4">
    <location>
        <begin position="574"/>
        <end position="584"/>
    </location>
</feature>
<feature type="compositionally biased region" description="Polar residues" evidence="4">
    <location>
        <begin position="867"/>
        <end position="877"/>
    </location>
</feature>
<feature type="region of interest" description="Disordered" evidence="4">
    <location>
        <begin position="848"/>
        <end position="897"/>
    </location>
</feature>
<sequence>MDHDSEVETILADDDWFNTPGEGAERRGGALGRRREIPNEESHINYNSSPFDEEELFSSSGSLSSLHEFSDSDDENDNNRMESSTNGATIRNSAGRSKSSNSVNNSNGSRLVVMSPAANTESEVDVDGDDLRGTTTPLYSSKKKPSIHEGSPSSLWQIHRRRKVIADDEDDNDSNSDNPNNLDADVEDSPSNKNNHKRQKVAQMLRRNLSPSSKSTNCAVDQSSREQESEHRDFVRKNQVDAALRRHRLTKRRKPRYDDPDYTDDSGCPQLVYFAAKDDCSVCRKLLLRGAAIDKADLHGLTAVHAASKHANLETLRLLLNPPARSHFHDDTETEDGSTILEDPESQFLRQLMSPFPNINSTTLHSHLTPLHQAVMSDNIDAVCLLLDNGANTSITNSRNLTPLEICSNEDIARLLTDRAKIQRAALVRDKAGQTKLHRACSAGDLGQTIKFICQGADINMKDNAGWTSLHEAALEGHNDVVVELLRRGADFAARGFGGDTPLHDACANGHVDVVRSLLAAGADIHIKNNKNITPEDMAEEGEQDEVIQIIEQHKRVKGKERIGPSVAREASKHLSKGKSKGKHPAVYPSASDNRALDISNDKANNTVEIEFDVVSNPSVPDQESSSKPNANGKHSGRQSPAFSKIQKVWRSESAQHRHSVEREIVNSDTTTSASQRRELMSLKRLCDEAEKPQVNYYFSSNSSKLSRDERKLQVLVGTIERMEKRKSKPQRRASLGSEANDTLSNEALDNFSIAGDMQTDRENTNENEKFADNTAYPHDTSSTSLSPKRRRGRPPKKRVINDDDDDDKDDGGLIVPGKTACHSPKRTKHISELLTAAESIVKTEHIQNGLEQERMQKQQQKRQRQPSRSSVITIDGSNKPSNNNKNPVRPSSLFDAATTVTPTVEIKSEPIFGQTVEHQPPQNVHKSRTAKPPRIEEGRTIVEDSAAQIQRAEALTQSSIAAQAIRYLPLYTIQLRSDPPTSKLDYFVVDLQIRLLLGLPVETPRDSTSDDEALPVESNPLFAKYPYLCRQKITESQKERLWEPLAGMFVSNMQFIHETATSTLARSINGESELATPSMDKPVKTNLQIKSSASAKALNTESNALNADSKLVSQFTLYERKRFVELCLYFVKLDEVVRIIRRDFPQISKQLITITLDLSSIGLADGAAVGIHSPTAHSRPITNVADKDDSKNIAPVWNGPQKMLPLRYALKLHYKNRMDRLKTELDSSDRQQ</sequence>
<feature type="compositionally biased region" description="Acidic residues" evidence="4">
    <location>
        <begin position="7"/>
        <end position="16"/>
    </location>
</feature>
<feature type="repeat" description="ANK" evidence="3">
    <location>
        <begin position="465"/>
        <end position="497"/>
    </location>
</feature>
<evidence type="ECO:0000256" key="2">
    <source>
        <dbReference type="ARBA" id="ARBA00023043"/>
    </source>
</evidence>
<feature type="region of interest" description="Disordered" evidence="4">
    <location>
        <begin position="762"/>
        <end position="827"/>
    </location>
</feature>
<feature type="compositionally biased region" description="Basic and acidic residues" evidence="4">
    <location>
        <begin position="848"/>
        <end position="857"/>
    </location>
</feature>
<feature type="compositionally biased region" description="Basic residues" evidence="4">
    <location>
        <begin position="788"/>
        <end position="799"/>
    </location>
</feature>